<organism evidence="3 4">
    <name type="scientific">Actinacidiphila polyblastidii</name>
    <dbReference type="NCBI Taxonomy" id="3110430"/>
    <lineage>
        <taxon>Bacteria</taxon>
        <taxon>Bacillati</taxon>
        <taxon>Actinomycetota</taxon>
        <taxon>Actinomycetes</taxon>
        <taxon>Kitasatosporales</taxon>
        <taxon>Streptomycetaceae</taxon>
        <taxon>Actinacidiphila</taxon>
    </lineage>
</organism>
<dbReference type="CDD" id="cd16936">
    <property type="entry name" value="HATPase_RsbW-like"/>
    <property type="match status" value="1"/>
</dbReference>
<evidence type="ECO:0000256" key="1">
    <source>
        <dbReference type="ARBA" id="ARBA00022527"/>
    </source>
</evidence>
<keyword evidence="3" id="KW-0547">Nucleotide-binding</keyword>
<dbReference type="SUPFAM" id="SSF55874">
    <property type="entry name" value="ATPase domain of HSP90 chaperone/DNA topoisomerase II/histidine kinase"/>
    <property type="match status" value="1"/>
</dbReference>
<feature type="domain" description="Histidine kinase/HSP90-like ATPase" evidence="2">
    <location>
        <begin position="26"/>
        <end position="129"/>
    </location>
</feature>
<dbReference type="EMBL" id="JAZEWV010000056">
    <property type="protein sequence ID" value="MEE4546859.1"/>
    <property type="molecule type" value="Genomic_DNA"/>
</dbReference>
<reference evidence="3 4" key="1">
    <citation type="submission" date="2023-12" db="EMBL/GenBank/DDBJ databases">
        <title>Streptomyces sp. V4-01.</title>
        <authorList>
            <person name="Somphong A."/>
            <person name="Phongsopitanun W."/>
        </authorList>
    </citation>
    <scope>NUCLEOTIDE SEQUENCE [LARGE SCALE GENOMIC DNA]</scope>
    <source>
        <strain evidence="3 4">V4-01</strain>
    </source>
</reference>
<protein>
    <submittedName>
        <fullName evidence="3">ATP-binding protein</fullName>
    </submittedName>
</protein>
<dbReference type="PANTHER" id="PTHR35526">
    <property type="entry name" value="ANTI-SIGMA-F FACTOR RSBW-RELATED"/>
    <property type="match status" value="1"/>
</dbReference>
<dbReference type="Pfam" id="PF13581">
    <property type="entry name" value="HATPase_c_2"/>
    <property type="match status" value="1"/>
</dbReference>
<dbReference type="Gene3D" id="3.30.565.10">
    <property type="entry name" value="Histidine kinase-like ATPase, C-terminal domain"/>
    <property type="match status" value="1"/>
</dbReference>
<keyword evidence="3" id="KW-0067">ATP-binding</keyword>
<name>A0ABU7PNP7_9ACTN</name>
<keyword evidence="1" id="KW-0723">Serine/threonine-protein kinase</keyword>
<accession>A0ABU7PNP7</accession>
<comment type="caution">
    <text evidence="3">The sequence shown here is derived from an EMBL/GenBank/DDBJ whole genome shotgun (WGS) entry which is preliminary data.</text>
</comment>
<dbReference type="Proteomes" id="UP001344658">
    <property type="component" value="Unassembled WGS sequence"/>
</dbReference>
<dbReference type="InterPro" id="IPR050267">
    <property type="entry name" value="Anti-sigma-factor_SerPK"/>
</dbReference>
<keyword evidence="4" id="KW-1185">Reference proteome</keyword>
<gene>
    <name evidence="3" type="ORF">V2S66_33450</name>
</gene>
<keyword evidence="1" id="KW-0808">Transferase</keyword>
<evidence type="ECO:0000259" key="2">
    <source>
        <dbReference type="Pfam" id="PF13581"/>
    </source>
</evidence>
<dbReference type="InterPro" id="IPR036890">
    <property type="entry name" value="HATPase_C_sf"/>
</dbReference>
<keyword evidence="1" id="KW-0418">Kinase</keyword>
<proteinExistence type="predicted"/>
<dbReference type="GO" id="GO:0005524">
    <property type="term" value="F:ATP binding"/>
    <property type="evidence" value="ECO:0007669"/>
    <property type="project" value="UniProtKB-KW"/>
</dbReference>
<evidence type="ECO:0000313" key="4">
    <source>
        <dbReference type="Proteomes" id="UP001344658"/>
    </source>
</evidence>
<dbReference type="PANTHER" id="PTHR35526:SF3">
    <property type="entry name" value="ANTI-SIGMA-F FACTOR RSBW"/>
    <property type="match status" value="1"/>
</dbReference>
<dbReference type="RefSeq" id="WP_330800726.1">
    <property type="nucleotide sequence ID" value="NZ_JAZEWV010000056.1"/>
</dbReference>
<sequence length="137" mass="14298">MGDRVVHVSKAFQGRTVDIAAARRLVEDLFARLLGKGVEVAARIVADVQLVVSELVTNAVKYTAGPFGVALLASDAVVEITVWDTSTRAVAAMPSDPTRVGRHGLEIVTALCGDPTITPTSAGKQITVQMSLQTAAA</sequence>
<dbReference type="InterPro" id="IPR003594">
    <property type="entry name" value="HATPase_dom"/>
</dbReference>
<evidence type="ECO:0000313" key="3">
    <source>
        <dbReference type="EMBL" id="MEE4546859.1"/>
    </source>
</evidence>